<accession>A0A3L6ZQN5</accession>
<proteinExistence type="predicted"/>
<protein>
    <submittedName>
        <fullName evidence="1">Uncharacterized protein</fullName>
    </submittedName>
</protein>
<dbReference type="Proteomes" id="UP000270299">
    <property type="component" value="Unassembled WGS sequence"/>
</dbReference>
<sequence>MRVVQVDLNSRVKGGRVVGALRRFPDAAVGEKVILQDPGEERKYSAVVAKVDSLSRKVLFDVEWEPKPQQRLYTLQCSSATPRFTAGKSAGVVAPSKQLIPQ</sequence>
<keyword evidence="2" id="KW-1185">Reference proteome</keyword>
<dbReference type="AlphaFoldDB" id="A0A3L6ZQN5"/>
<reference evidence="1 2" key="1">
    <citation type="submission" date="2018-10" db="EMBL/GenBank/DDBJ databases">
        <authorList>
            <person name="Li J."/>
        </authorList>
    </citation>
    <scope>NUCLEOTIDE SEQUENCE [LARGE SCALE GENOMIC DNA]</scope>
    <source>
        <strain evidence="1 2">CCTCC AB209002</strain>
    </source>
</reference>
<evidence type="ECO:0000313" key="1">
    <source>
        <dbReference type="EMBL" id="RLP69392.1"/>
    </source>
</evidence>
<gene>
    <name evidence="1" type="ORF">D9V29_11770</name>
</gene>
<name>A0A3L6ZQN5_9MICO</name>
<evidence type="ECO:0000313" key="2">
    <source>
        <dbReference type="Proteomes" id="UP000270299"/>
    </source>
</evidence>
<comment type="caution">
    <text evidence="1">The sequence shown here is derived from an EMBL/GenBank/DDBJ whole genome shotgun (WGS) entry which is preliminary data.</text>
</comment>
<organism evidence="1 2">
    <name type="scientific">Mycetocola manganoxydans</name>
    <dbReference type="NCBI Taxonomy" id="699879"/>
    <lineage>
        <taxon>Bacteria</taxon>
        <taxon>Bacillati</taxon>
        <taxon>Actinomycetota</taxon>
        <taxon>Actinomycetes</taxon>
        <taxon>Micrococcales</taxon>
        <taxon>Microbacteriaceae</taxon>
        <taxon>Mycetocola</taxon>
    </lineage>
</organism>
<dbReference type="EMBL" id="RCUV01000013">
    <property type="protein sequence ID" value="RLP69392.1"/>
    <property type="molecule type" value="Genomic_DNA"/>
</dbReference>